<evidence type="ECO:0000313" key="2">
    <source>
        <dbReference type="Proteomes" id="UP000595064"/>
    </source>
</evidence>
<sequence length="254" mass="25556">MTDIVTIPDVLPISPYPALGSINFNNEAYAYATSVPPAVSRMREIAVACWTNATAAQERANSAAGSASAASGSASAAAGSASAASGSASAAAGSASTASSAAGTATAALTSMQVMYLGPKAVNSHPTADNLGNPLQAGALYTNTGTNAALKGRGYWYDGAAWQLAWGDITGQYMPTTGGKFTGQAEAVGGATGKQIPQIQEVLSRTVPVYGASVLMANAPKNQVAFFEAATVGPGDWPYNTSLNVHGWIVNTWG</sequence>
<organism evidence="1 2">
    <name type="scientific">Delftia lacustris</name>
    <dbReference type="NCBI Taxonomy" id="558537"/>
    <lineage>
        <taxon>Bacteria</taxon>
        <taxon>Pseudomonadati</taxon>
        <taxon>Pseudomonadota</taxon>
        <taxon>Betaproteobacteria</taxon>
        <taxon>Burkholderiales</taxon>
        <taxon>Comamonadaceae</taxon>
        <taxon>Delftia</taxon>
    </lineage>
</organism>
<dbReference type="RefSeq" id="WP_198129259.1">
    <property type="nucleotide sequence ID" value="NZ_CP065748.1"/>
</dbReference>
<proteinExistence type="predicted"/>
<dbReference type="EMBL" id="CP065748">
    <property type="protein sequence ID" value="QPS78592.1"/>
    <property type="molecule type" value="Genomic_DNA"/>
</dbReference>
<name>A0A7T3DBC9_9BURK</name>
<protein>
    <submittedName>
        <fullName evidence="1">Uncharacterized protein</fullName>
    </submittedName>
</protein>
<reference evidence="1 2" key="1">
    <citation type="submission" date="2020-12" db="EMBL/GenBank/DDBJ databases">
        <title>FDA dAtabase for Regulatory Grade micrObial Sequences (FDA-ARGOS): Supporting development and validation of Infectious Disease Dx tests.</title>
        <authorList>
            <person name="Sproer C."/>
            <person name="Gronow S."/>
            <person name="Severitt S."/>
            <person name="Schroder I."/>
            <person name="Tallon L."/>
            <person name="Sadzewicz L."/>
            <person name="Zhao X."/>
            <person name="Boylan J."/>
            <person name="Ott S."/>
            <person name="Bowen H."/>
            <person name="Vavikolanu K."/>
            <person name="Mehta A."/>
            <person name="Aluvathingal J."/>
            <person name="Nadendla S."/>
            <person name="Lowell S."/>
            <person name="Myers T."/>
            <person name="Yan Y."/>
            <person name="Sichtig H."/>
        </authorList>
    </citation>
    <scope>NUCLEOTIDE SEQUENCE [LARGE SCALE GENOMIC DNA]</scope>
    <source>
        <strain evidence="1 2">FDAARGOS_890</strain>
    </source>
</reference>
<gene>
    <name evidence="1" type="ORF">I6G47_16285</name>
</gene>
<evidence type="ECO:0000313" key="1">
    <source>
        <dbReference type="EMBL" id="QPS78592.1"/>
    </source>
</evidence>
<dbReference type="KEGG" id="dla:I6G47_16285"/>
<accession>A0A7T3DBC9</accession>
<dbReference type="Proteomes" id="UP000595064">
    <property type="component" value="Chromosome"/>
</dbReference>
<dbReference type="AlphaFoldDB" id="A0A7T3DBC9"/>
<keyword evidence="2" id="KW-1185">Reference proteome</keyword>